<dbReference type="KEGG" id="uam:UABAM_00280"/>
<evidence type="ECO:0000313" key="4">
    <source>
        <dbReference type="EMBL" id="BBM81937.1"/>
    </source>
</evidence>
<dbReference type="GO" id="GO:0016747">
    <property type="term" value="F:acyltransferase activity, transferring groups other than amino-acyl groups"/>
    <property type="evidence" value="ECO:0007669"/>
    <property type="project" value="InterPro"/>
</dbReference>
<gene>
    <name evidence="4" type="ORF">UABAM_00280</name>
</gene>
<keyword evidence="1 4" id="KW-0808">Transferase</keyword>
<accession>A0A5S9F0U2</accession>
<dbReference type="Gene3D" id="3.40.630.30">
    <property type="match status" value="1"/>
</dbReference>
<dbReference type="Proteomes" id="UP000326354">
    <property type="component" value="Chromosome"/>
</dbReference>
<proteinExistence type="predicted"/>
<organism evidence="4 5">
    <name type="scientific">Uabimicrobium amorphum</name>
    <dbReference type="NCBI Taxonomy" id="2596890"/>
    <lineage>
        <taxon>Bacteria</taxon>
        <taxon>Pseudomonadati</taxon>
        <taxon>Planctomycetota</taxon>
        <taxon>Candidatus Uabimicrobiia</taxon>
        <taxon>Candidatus Uabimicrobiales</taxon>
        <taxon>Candidatus Uabimicrobiaceae</taxon>
        <taxon>Candidatus Uabimicrobium</taxon>
    </lineage>
</organism>
<dbReference type="AlphaFoldDB" id="A0A5S9F0U2"/>
<dbReference type="InterPro" id="IPR016181">
    <property type="entry name" value="Acyl_CoA_acyltransferase"/>
</dbReference>
<protein>
    <submittedName>
        <fullName evidence="4">N-acetyltransferase GCN5</fullName>
    </submittedName>
</protein>
<evidence type="ECO:0000259" key="3">
    <source>
        <dbReference type="PROSITE" id="PS51186"/>
    </source>
</evidence>
<sequence>MQIRKAQPQDCEAIVFGNCAMALETENKKLDKKRVTKGVKALLNDESKGFYIVAEENGEVIGQLMITYEWSDWRNGTFWWIQSVYIAKEHRRKGVYTRLYAYIREKCQEHNVCGIRLYVDKNNVNARQTYEKLGMEFSHYDFMEEDFVL</sequence>
<keyword evidence="5" id="KW-1185">Reference proteome</keyword>
<evidence type="ECO:0000256" key="1">
    <source>
        <dbReference type="ARBA" id="ARBA00022679"/>
    </source>
</evidence>
<dbReference type="InterPro" id="IPR050680">
    <property type="entry name" value="YpeA/RimI_acetyltransf"/>
</dbReference>
<dbReference type="CDD" id="cd04301">
    <property type="entry name" value="NAT_SF"/>
    <property type="match status" value="1"/>
</dbReference>
<evidence type="ECO:0000313" key="5">
    <source>
        <dbReference type="Proteomes" id="UP000326354"/>
    </source>
</evidence>
<dbReference type="PANTHER" id="PTHR43420">
    <property type="entry name" value="ACETYLTRANSFERASE"/>
    <property type="match status" value="1"/>
</dbReference>
<dbReference type="EMBL" id="AP019860">
    <property type="protein sequence ID" value="BBM81937.1"/>
    <property type="molecule type" value="Genomic_DNA"/>
</dbReference>
<dbReference type="RefSeq" id="WP_151966197.1">
    <property type="nucleotide sequence ID" value="NZ_AP019860.1"/>
</dbReference>
<dbReference type="SUPFAM" id="SSF55729">
    <property type="entry name" value="Acyl-CoA N-acyltransferases (Nat)"/>
    <property type="match status" value="1"/>
</dbReference>
<reference evidence="4 5" key="1">
    <citation type="submission" date="2019-08" db="EMBL/GenBank/DDBJ databases">
        <title>Complete genome sequence of Candidatus Uab amorphum.</title>
        <authorList>
            <person name="Shiratori T."/>
            <person name="Suzuki S."/>
            <person name="Kakizawa Y."/>
            <person name="Ishida K."/>
        </authorList>
    </citation>
    <scope>NUCLEOTIDE SEQUENCE [LARGE SCALE GENOMIC DNA]</scope>
    <source>
        <strain evidence="4 5">SRT547</strain>
    </source>
</reference>
<dbReference type="PANTHER" id="PTHR43420:SF44">
    <property type="entry name" value="ACETYLTRANSFERASE YPEA"/>
    <property type="match status" value="1"/>
</dbReference>
<name>A0A5S9F0U2_UABAM</name>
<dbReference type="OrthoDB" id="9805924at2"/>
<dbReference type="PROSITE" id="PS51186">
    <property type="entry name" value="GNAT"/>
    <property type="match status" value="1"/>
</dbReference>
<keyword evidence="2" id="KW-0012">Acyltransferase</keyword>
<evidence type="ECO:0000256" key="2">
    <source>
        <dbReference type="ARBA" id="ARBA00023315"/>
    </source>
</evidence>
<feature type="domain" description="N-acetyltransferase" evidence="3">
    <location>
        <begin position="1"/>
        <end position="149"/>
    </location>
</feature>
<dbReference type="InterPro" id="IPR000182">
    <property type="entry name" value="GNAT_dom"/>
</dbReference>
<dbReference type="Pfam" id="PF00583">
    <property type="entry name" value="Acetyltransf_1"/>
    <property type="match status" value="1"/>
</dbReference>